<dbReference type="Gene3D" id="3.30.530.20">
    <property type="match status" value="1"/>
</dbReference>
<proteinExistence type="inferred from homology"/>
<dbReference type="InterPro" id="IPR023393">
    <property type="entry name" value="START-like_dom_sf"/>
</dbReference>
<dbReference type="InterPro" id="IPR005031">
    <property type="entry name" value="COQ10_START"/>
</dbReference>
<evidence type="ECO:0000256" key="2">
    <source>
        <dbReference type="ARBA" id="ARBA00011814"/>
    </source>
</evidence>
<evidence type="ECO:0000313" key="6">
    <source>
        <dbReference type="RefSeq" id="XP_065666254.1"/>
    </source>
</evidence>
<dbReference type="PANTHER" id="PTHR12901">
    <property type="entry name" value="SPERM PROTEIN HOMOLOG"/>
    <property type="match status" value="1"/>
</dbReference>
<organism evidence="5 6">
    <name type="scientific">Hydra vulgaris</name>
    <name type="common">Hydra</name>
    <name type="synonym">Hydra attenuata</name>
    <dbReference type="NCBI Taxonomy" id="6087"/>
    <lineage>
        <taxon>Eukaryota</taxon>
        <taxon>Metazoa</taxon>
        <taxon>Cnidaria</taxon>
        <taxon>Hydrozoa</taxon>
        <taxon>Hydroidolina</taxon>
        <taxon>Anthoathecata</taxon>
        <taxon>Aplanulata</taxon>
        <taxon>Hydridae</taxon>
        <taxon>Hydra</taxon>
    </lineage>
</organism>
<dbReference type="RefSeq" id="XP_065666254.1">
    <property type="nucleotide sequence ID" value="XM_065810182.1"/>
</dbReference>
<evidence type="ECO:0000259" key="4">
    <source>
        <dbReference type="Pfam" id="PF03364"/>
    </source>
</evidence>
<evidence type="ECO:0000256" key="1">
    <source>
        <dbReference type="ARBA" id="ARBA00006885"/>
    </source>
</evidence>
<keyword evidence="5" id="KW-1185">Reference proteome</keyword>
<dbReference type="Pfam" id="PF03364">
    <property type="entry name" value="Polyketide_cyc"/>
    <property type="match status" value="1"/>
</dbReference>
<dbReference type="SUPFAM" id="SSF55961">
    <property type="entry name" value="Bet v1-like"/>
    <property type="match status" value="1"/>
</dbReference>
<sequence>MKMTIAMTTKRIIQKPMLLYGSKFFLSWNTNLFRCYCHVKICDKLIKSQQSIQKRNFFGFSEGSRTKEYSETKVLGYTKEQLFDVVANVDDYKYFVPWCRASKVFEKTDTHARADIEVGFPPVSEKYTSVLTLVKPNLVKSECMDGVLFNHLICNWKISNGPSDIPNSCTLNFYISFEFKSLLHSHLSTVFFDEVVRKMMYAFENRCASVYGPSSFDRLTMNNRKKKKVVLHIPNKKIKYLLVRMSCIIRTTSRNQSRY</sequence>
<evidence type="ECO:0000256" key="3">
    <source>
        <dbReference type="ARBA" id="ARBA00024947"/>
    </source>
</evidence>
<reference evidence="6" key="1">
    <citation type="submission" date="2025-08" db="UniProtKB">
        <authorList>
            <consortium name="RefSeq"/>
        </authorList>
    </citation>
    <scope>IDENTIFICATION</scope>
</reference>
<accession>A0ABM4CWD9</accession>
<protein>
    <submittedName>
        <fullName evidence="6">Coenzyme Q-binding protein COQ10 homolog B, mitochondrial isoform X4</fullName>
    </submittedName>
</protein>
<dbReference type="Proteomes" id="UP001652625">
    <property type="component" value="Chromosome 11"/>
</dbReference>
<dbReference type="CDD" id="cd07813">
    <property type="entry name" value="COQ10p_like"/>
    <property type="match status" value="1"/>
</dbReference>
<dbReference type="PANTHER" id="PTHR12901:SF10">
    <property type="entry name" value="COENZYME Q-BINDING PROTEIN COQ10, MITOCHONDRIAL"/>
    <property type="match status" value="1"/>
</dbReference>
<dbReference type="InterPro" id="IPR044996">
    <property type="entry name" value="COQ10-like"/>
</dbReference>
<comment type="function">
    <text evidence="3">Required for the function of coenzyme Q in the respiratory chain. May serve as a chaperone or may be involved in the transport of Q6 from its site of synthesis to the catalytic sites of the respiratory complexes.</text>
</comment>
<name>A0ABM4CWD9_HYDVU</name>
<evidence type="ECO:0000313" key="5">
    <source>
        <dbReference type="Proteomes" id="UP001652625"/>
    </source>
</evidence>
<gene>
    <name evidence="6" type="primary">LOC100200679</name>
</gene>
<dbReference type="GeneID" id="100200679"/>
<comment type="similarity">
    <text evidence="1">Belongs to the COQ10 family.</text>
</comment>
<feature type="domain" description="Coenzyme Q-binding protein COQ10 START" evidence="4">
    <location>
        <begin position="76"/>
        <end position="204"/>
    </location>
</feature>
<comment type="subunit">
    <text evidence="2">Interacts with coenzyme Q.</text>
</comment>